<protein>
    <submittedName>
        <fullName evidence="1">Uncharacterized protein</fullName>
    </submittedName>
</protein>
<dbReference type="EMBL" id="JAGIZQ010000002">
    <property type="protein sequence ID" value="KAH6641036.1"/>
    <property type="molecule type" value="Genomic_DNA"/>
</dbReference>
<reference evidence="1 2" key="1">
    <citation type="journal article" date="2021" name="Nat. Commun.">
        <title>Genetic determinants of endophytism in the Arabidopsis root mycobiome.</title>
        <authorList>
            <person name="Mesny F."/>
            <person name="Miyauchi S."/>
            <person name="Thiergart T."/>
            <person name="Pickel B."/>
            <person name="Atanasova L."/>
            <person name="Karlsson M."/>
            <person name="Huettel B."/>
            <person name="Barry K.W."/>
            <person name="Haridas S."/>
            <person name="Chen C."/>
            <person name="Bauer D."/>
            <person name="Andreopoulos W."/>
            <person name="Pangilinan J."/>
            <person name="LaButti K."/>
            <person name="Riley R."/>
            <person name="Lipzen A."/>
            <person name="Clum A."/>
            <person name="Drula E."/>
            <person name="Henrissat B."/>
            <person name="Kohler A."/>
            <person name="Grigoriev I.V."/>
            <person name="Martin F.M."/>
            <person name="Hacquard S."/>
        </authorList>
    </citation>
    <scope>NUCLEOTIDE SEQUENCE [LARGE SCALE GENOMIC DNA]</scope>
    <source>
        <strain evidence="1 2">MPI-SDFR-AT-0079</strain>
    </source>
</reference>
<evidence type="ECO:0000313" key="2">
    <source>
        <dbReference type="Proteomes" id="UP000724584"/>
    </source>
</evidence>
<organism evidence="1 2">
    <name type="scientific">Chaetomium tenue</name>
    <dbReference type="NCBI Taxonomy" id="1854479"/>
    <lineage>
        <taxon>Eukaryota</taxon>
        <taxon>Fungi</taxon>
        <taxon>Dikarya</taxon>
        <taxon>Ascomycota</taxon>
        <taxon>Pezizomycotina</taxon>
        <taxon>Sordariomycetes</taxon>
        <taxon>Sordariomycetidae</taxon>
        <taxon>Sordariales</taxon>
        <taxon>Chaetomiaceae</taxon>
        <taxon>Chaetomium</taxon>
    </lineage>
</organism>
<comment type="caution">
    <text evidence="1">The sequence shown here is derived from an EMBL/GenBank/DDBJ whole genome shotgun (WGS) entry which is preliminary data.</text>
</comment>
<evidence type="ECO:0000313" key="1">
    <source>
        <dbReference type="EMBL" id="KAH6641036.1"/>
    </source>
</evidence>
<gene>
    <name evidence="1" type="ORF">F5144DRAFT_618682</name>
</gene>
<name>A0ACB7PK02_9PEZI</name>
<sequence length="471" mass="50293">MSSSGFARCLVAALGGNSSLVAFPSDGNYSALVAPYNLDFPVVPAAVAFPTTASQVSDLVSCAVESGYKVQAKSGGHSAANFGSTTGELSINLQNLRHFSMDSSTFVAEIGPGFRLGEVDELTYNAGQRFIPHGASADVGVGGHATVGGAGYTWRRYGMMIDHLREVEVVLANSTIVRASASHNPDLFFAIRGAGAGFGIVTEFVFNTLPAPPQTVSFSAFWNTTDTATRAEVFKAWQAWTLDDNLPIEIQSIVAITQDTILIAGAYFGGTLDDLHDLGLPELFPPAQNYTAQSFTNFLELSQLWAGQVSPPGAQTSSSFYIESIVFRPETTIPNTVVDQVFEYIATTESGAEHYDIEIEAGGGQNAAVAASATAFPHRDATFIVFTSAFTEGNVTPTTSGFVHGLHTLLKSGHPDEYYGQYAGFVTGRQDPDEARRGFWGTNLPRLGQIKAAYDPRDVFHNDQSVLPSFC</sequence>
<proteinExistence type="predicted"/>
<accession>A0ACB7PK02</accession>
<dbReference type="Proteomes" id="UP000724584">
    <property type="component" value="Unassembled WGS sequence"/>
</dbReference>
<keyword evidence="2" id="KW-1185">Reference proteome</keyword>